<gene>
    <name evidence="2" type="ORF">GGR27_000847</name>
</gene>
<protein>
    <submittedName>
        <fullName evidence="2">Uroporphyrinogen-III synthase</fullName>
        <ecNumber evidence="2">4.2.1.75</ecNumber>
    </submittedName>
</protein>
<accession>A0ABX0X802</accession>
<organism evidence="2 3">
    <name type="scientific">Neolewinella antarctica</name>
    <dbReference type="NCBI Taxonomy" id="442734"/>
    <lineage>
        <taxon>Bacteria</taxon>
        <taxon>Pseudomonadati</taxon>
        <taxon>Bacteroidota</taxon>
        <taxon>Saprospiria</taxon>
        <taxon>Saprospirales</taxon>
        <taxon>Lewinellaceae</taxon>
        <taxon>Neolewinella</taxon>
    </lineage>
</organism>
<dbReference type="SUPFAM" id="SSF69618">
    <property type="entry name" value="HemD-like"/>
    <property type="match status" value="1"/>
</dbReference>
<dbReference type="Gene3D" id="3.40.50.10090">
    <property type="match status" value="2"/>
</dbReference>
<feature type="domain" description="Tetrapyrrole biosynthesis uroporphyrinogen III synthase" evidence="1">
    <location>
        <begin position="25"/>
        <end position="212"/>
    </location>
</feature>
<comment type="caution">
    <text evidence="2">The sequence shown here is derived from an EMBL/GenBank/DDBJ whole genome shotgun (WGS) entry which is preliminary data.</text>
</comment>
<dbReference type="EC" id="4.2.1.75" evidence="2"/>
<dbReference type="RefSeq" id="WP_168036120.1">
    <property type="nucleotide sequence ID" value="NZ_JAATJH010000001.1"/>
</dbReference>
<dbReference type="Pfam" id="PF02602">
    <property type="entry name" value="HEM4"/>
    <property type="match status" value="1"/>
</dbReference>
<dbReference type="CDD" id="cd06578">
    <property type="entry name" value="HemD"/>
    <property type="match status" value="1"/>
</dbReference>
<dbReference type="InterPro" id="IPR036108">
    <property type="entry name" value="4pyrrol_syn_uPrphyn_synt_sf"/>
</dbReference>
<evidence type="ECO:0000313" key="3">
    <source>
        <dbReference type="Proteomes" id="UP000770785"/>
    </source>
</evidence>
<sequence>MPTVFVTRELQLNSPLTKWARTPGRSVISHSLLRFTPVRFTPPSHAKVWFFYSPRAVEFSVDGLAGLSKRPKLAAIGPGTAAALDAHGFQADFVGTGDPVEVATQFIEAVPATTVFFPRATQSRRSVQRMLPDNYTVLDAICYDNVVIDRVPPVRADVFIFTSPLNVEAYLREHAIAENTLLLAIGPSTAKALIAHRLAHHVADEPTEVALVRLLTNLLPD</sequence>
<dbReference type="Proteomes" id="UP000770785">
    <property type="component" value="Unassembled WGS sequence"/>
</dbReference>
<proteinExistence type="predicted"/>
<evidence type="ECO:0000259" key="1">
    <source>
        <dbReference type="Pfam" id="PF02602"/>
    </source>
</evidence>
<keyword evidence="2" id="KW-0456">Lyase</keyword>
<dbReference type="GO" id="GO:0004852">
    <property type="term" value="F:uroporphyrinogen-III synthase activity"/>
    <property type="evidence" value="ECO:0007669"/>
    <property type="project" value="UniProtKB-EC"/>
</dbReference>
<keyword evidence="3" id="KW-1185">Reference proteome</keyword>
<evidence type="ECO:0000313" key="2">
    <source>
        <dbReference type="EMBL" id="NJC25366.1"/>
    </source>
</evidence>
<reference evidence="2 3" key="1">
    <citation type="submission" date="2020-03" db="EMBL/GenBank/DDBJ databases">
        <title>Genomic Encyclopedia of Type Strains, Phase IV (KMG-IV): sequencing the most valuable type-strain genomes for metagenomic binning, comparative biology and taxonomic classification.</title>
        <authorList>
            <person name="Goeker M."/>
        </authorList>
    </citation>
    <scope>NUCLEOTIDE SEQUENCE [LARGE SCALE GENOMIC DNA]</scope>
    <source>
        <strain evidence="2 3">DSM 105096</strain>
    </source>
</reference>
<dbReference type="InterPro" id="IPR003754">
    <property type="entry name" value="4pyrrol_synth_uPrphyn_synth"/>
</dbReference>
<name>A0ABX0X802_9BACT</name>
<dbReference type="EMBL" id="JAATJH010000001">
    <property type="protein sequence ID" value="NJC25366.1"/>
    <property type="molecule type" value="Genomic_DNA"/>
</dbReference>